<feature type="compositionally biased region" description="Polar residues" evidence="5">
    <location>
        <begin position="36"/>
        <end position="46"/>
    </location>
</feature>
<dbReference type="GO" id="GO:0005085">
    <property type="term" value="F:guanyl-nucleotide exchange factor activity"/>
    <property type="evidence" value="ECO:0007669"/>
    <property type="project" value="UniProtKB-KW"/>
</dbReference>
<feature type="compositionally biased region" description="Basic and acidic residues" evidence="5">
    <location>
        <begin position="174"/>
        <end position="185"/>
    </location>
</feature>
<dbReference type="CDD" id="cd13295">
    <property type="entry name" value="PH_EFA6"/>
    <property type="match status" value="1"/>
</dbReference>
<dbReference type="EMBL" id="VSWD01000010">
    <property type="protein sequence ID" value="KAK3089024.1"/>
    <property type="molecule type" value="Genomic_DNA"/>
</dbReference>
<evidence type="ECO:0000256" key="5">
    <source>
        <dbReference type="SAM" id="MobiDB-lite"/>
    </source>
</evidence>
<evidence type="ECO:0000256" key="4">
    <source>
        <dbReference type="ARBA" id="ARBA00023136"/>
    </source>
</evidence>
<feature type="compositionally biased region" description="Basic and acidic residues" evidence="5">
    <location>
        <begin position="72"/>
        <end position="82"/>
    </location>
</feature>
<keyword evidence="9" id="KW-1185">Reference proteome</keyword>
<dbReference type="InterPro" id="IPR041681">
    <property type="entry name" value="PH_9"/>
</dbReference>
<reference evidence="8" key="1">
    <citation type="submission" date="2019-08" db="EMBL/GenBank/DDBJ databases">
        <title>The improved chromosome-level genome for the pearl oyster Pinctada fucata martensii using PacBio sequencing and Hi-C.</title>
        <authorList>
            <person name="Zheng Z."/>
        </authorList>
    </citation>
    <scope>NUCLEOTIDE SEQUENCE</scope>
    <source>
        <strain evidence="8">ZZ-2019</strain>
        <tissue evidence="8">Adductor muscle</tissue>
    </source>
</reference>
<feature type="region of interest" description="Disordered" evidence="5">
    <location>
        <begin position="822"/>
        <end position="849"/>
    </location>
</feature>
<evidence type="ECO:0000313" key="9">
    <source>
        <dbReference type="Proteomes" id="UP001186944"/>
    </source>
</evidence>
<comment type="caution">
    <text evidence="8">The sequence shown here is derived from an EMBL/GenBank/DDBJ whole genome shotgun (WGS) entry which is preliminary data.</text>
</comment>
<feature type="compositionally biased region" description="Low complexity" evidence="5">
    <location>
        <begin position="106"/>
        <end position="119"/>
    </location>
</feature>
<feature type="region of interest" description="Disordered" evidence="5">
    <location>
        <begin position="1"/>
        <end position="82"/>
    </location>
</feature>
<evidence type="ECO:0008006" key="10">
    <source>
        <dbReference type="Google" id="ProtNLM"/>
    </source>
</evidence>
<feature type="compositionally biased region" description="Polar residues" evidence="5">
    <location>
        <begin position="186"/>
        <end position="199"/>
    </location>
</feature>
<feature type="compositionally biased region" description="Low complexity" evidence="5">
    <location>
        <begin position="207"/>
        <end position="219"/>
    </location>
</feature>
<dbReference type="SMART" id="SM00222">
    <property type="entry name" value="Sec7"/>
    <property type="match status" value="1"/>
</dbReference>
<dbReference type="InterPro" id="IPR001605">
    <property type="entry name" value="PH_dom-spectrin-type"/>
</dbReference>
<evidence type="ECO:0000256" key="2">
    <source>
        <dbReference type="ARBA" id="ARBA00022475"/>
    </source>
</evidence>
<evidence type="ECO:0000313" key="8">
    <source>
        <dbReference type="EMBL" id="KAK3089024.1"/>
    </source>
</evidence>
<dbReference type="InterPro" id="IPR035999">
    <property type="entry name" value="Sec7_dom_sf"/>
</dbReference>
<feature type="compositionally biased region" description="Basic and acidic residues" evidence="5">
    <location>
        <begin position="822"/>
        <end position="848"/>
    </location>
</feature>
<feature type="region of interest" description="Disordered" evidence="5">
    <location>
        <begin position="97"/>
        <end position="223"/>
    </location>
</feature>
<dbReference type="GO" id="GO:0005543">
    <property type="term" value="F:phospholipid binding"/>
    <property type="evidence" value="ECO:0007669"/>
    <property type="project" value="InterPro"/>
</dbReference>
<dbReference type="PANTHER" id="PTHR10663">
    <property type="entry name" value="GUANYL-NUCLEOTIDE EXCHANGE FACTOR"/>
    <property type="match status" value="1"/>
</dbReference>
<dbReference type="SMART" id="SM00233">
    <property type="entry name" value="PH"/>
    <property type="match status" value="1"/>
</dbReference>
<name>A0AA88XP29_PINIB</name>
<dbReference type="InterPro" id="IPR023394">
    <property type="entry name" value="Sec7_C_sf"/>
</dbReference>
<dbReference type="PANTHER" id="PTHR10663:SF376">
    <property type="entry name" value="PH AND SEC7 DOMAIN-CONTAINING PROTEIN"/>
    <property type="match status" value="1"/>
</dbReference>
<dbReference type="PROSITE" id="PS50190">
    <property type="entry name" value="SEC7"/>
    <property type="match status" value="1"/>
</dbReference>
<dbReference type="InterPro" id="IPR001849">
    <property type="entry name" value="PH_domain"/>
</dbReference>
<feature type="compositionally biased region" description="Acidic residues" evidence="5">
    <location>
        <begin position="631"/>
        <end position="641"/>
    </location>
</feature>
<dbReference type="GO" id="GO:0032012">
    <property type="term" value="P:regulation of ARF protein signal transduction"/>
    <property type="evidence" value="ECO:0007669"/>
    <property type="project" value="InterPro"/>
</dbReference>
<feature type="compositionally biased region" description="Low complexity" evidence="5">
    <location>
        <begin position="1"/>
        <end position="20"/>
    </location>
</feature>
<evidence type="ECO:0000256" key="3">
    <source>
        <dbReference type="ARBA" id="ARBA00022658"/>
    </source>
</evidence>
<protein>
    <recommendedName>
        <fullName evidence="10">PH and SEC7 domain-containing protein 3</fullName>
    </recommendedName>
</protein>
<dbReference type="Pfam" id="PF01369">
    <property type="entry name" value="Sec7"/>
    <property type="match status" value="1"/>
</dbReference>
<dbReference type="Proteomes" id="UP001186944">
    <property type="component" value="Unassembled WGS sequence"/>
</dbReference>
<feature type="domain" description="PH" evidence="6">
    <location>
        <begin position="674"/>
        <end position="787"/>
    </location>
</feature>
<feature type="region of interest" description="Disordered" evidence="5">
    <location>
        <begin position="631"/>
        <end position="665"/>
    </location>
</feature>
<dbReference type="AlphaFoldDB" id="A0AA88XP29"/>
<dbReference type="Gene3D" id="2.30.29.30">
    <property type="entry name" value="Pleckstrin-homology domain (PH domain)/Phosphotyrosine-binding domain (PTB)"/>
    <property type="match status" value="1"/>
</dbReference>
<dbReference type="Pfam" id="PF15410">
    <property type="entry name" value="PH_9"/>
    <property type="match status" value="1"/>
</dbReference>
<dbReference type="Gene3D" id="1.10.1000.11">
    <property type="entry name" value="Arf Nucleotide-binding Site Opener,domain 2"/>
    <property type="match status" value="1"/>
</dbReference>
<feature type="compositionally biased region" description="Polar residues" evidence="5">
    <location>
        <begin position="55"/>
        <end position="70"/>
    </location>
</feature>
<dbReference type="CDD" id="cd00171">
    <property type="entry name" value="Sec7"/>
    <property type="match status" value="1"/>
</dbReference>
<dbReference type="SUPFAM" id="SSF48425">
    <property type="entry name" value="Sec7 domain"/>
    <property type="match status" value="1"/>
</dbReference>
<dbReference type="FunFam" id="2.30.29.30:FF:000267">
    <property type="entry name" value="PH and SEC7 domain-containing protein 4"/>
    <property type="match status" value="1"/>
</dbReference>
<feature type="region of interest" description="Disordered" evidence="5">
    <location>
        <begin position="899"/>
        <end position="919"/>
    </location>
</feature>
<dbReference type="InterPro" id="IPR000904">
    <property type="entry name" value="Sec7_dom"/>
</dbReference>
<gene>
    <name evidence="8" type="ORF">FSP39_000202</name>
</gene>
<dbReference type="FunFam" id="1.10.1000.11:FF:000002">
    <property type="entry name" value="Cytohesin 1"/>
    <property type="match status" value="1"/>
</dbReference>
<keyword evidence="2" id="KW-1003">Cell membrane</keyword>
<comment type="subcellular location">
    <subcellularLocation>
        <location evidence="1">Cell membrane</location>
    </subcellularLocation>
</comment>
<dbReference type="SUPFAM" id="SSF50729">
    <property type="entry name" value="PH domain-like"/>
    <property type="match status" value="1"/>
</dbReference>
<evidence type="ECO:0000256" key="1">
    <source>
        <dbReference type="ARBA" id="ARBA00004236"/>
    </source>
</evidence>
<keyword evidence="3" id="KW-0344">Guanine-nucleotide releasing factor</keyword>
<organism evidence="8 9">
    <name type="scientific">Pinctada imbricata</name>
    <name type="common">Atlantic pearl-oyster</name>
    <name type="synonym">Pinctada martensii</name>
    <dbReference type="NCBI Taxonomy" id="66713"/>
    <lineage>
        <taxon>Eukaryota</taxon>
        <taxon>Metazoa</taxon>
        <taxon>Spiralia</taxon>
        <taxon>Lophotrochozoa</taxon>
        <taxon>Mollusca</taxon>
        <taxon>Bivalvia</taxon>
        <taxon>Autobranchia</taxon>
        <taxon>Pteriomorphia</taxon>
        <taxon>Pterioida</taxon>
        <taxon>Pterioidea</taxon>
        <taxon>Pteriidae</taxon>
        <taxon>Pinctada</taxon>
    </lineage>
</organism>
<accession>A0AA88XP29</accession>
<evidence type="ECO:0000259" key="7">
    <source>
        <dbReference type="PROSITE" id="PS50190"/>
    </source>
</evidence>
<dbReference type="PROSITE" id="PS50003">
    <property type="entry name" value="PH_DOMAIN"/>
    <property type="match status" value="1"/>
</dbReference>
<dbReference type="PRINTS" id="PR00683">
    <property type="entry name" value="SPECTRINPH"/>
</dbReference>
<feature type="compositionally biased region" description="Polar residues" evidence="5">
    <location>
        <begin position="153"/>
        <end position="173"/>
    </location>
</feature>
<dbReference type="InterPro" id="IPR011993">
    <property type="entry name" value="PH-like_dom_sf"/>
</dbReference>
<dbReference type="GO" id="GO:0005886">
    <property type="term" value="C:plasma membrane"/>
    <property type="evidence" value="ECO:0007669"/>
    <property type="project" value="UniProtKB-SubCell"/>
</dbReference>
<feature type="domain" description="SEC7" evidence="7">
    <location>
        <begin position="456"/>
        <end position="626"/>
    </location>
</feature>
<evidence type="ECO:0000259" key="6">
    <source>
        <dbReference type="PROSITE" id="PS50003"/>
    </source>
</evidence>
<sequence>MVDRAASSPSRIPIPRKSPIVKQKNGAVQKDGNGSDLINASPNASFENGIVGSESYGSCGSTGNSATMVNDNEVKSQPEAKGFETFLMTGDMMIRTTSAPKSRNASTRNPSDSTDTSDTNMDDHSSSYPSSPSIAVGEKSHDREFSDSVPMMKSNQMSSESGFEDQGQMSDTGTLERDKQKDRLNDPSSISDLSMTSSEDVSEMIKSQSSAVSSTSTASDMRSDISEQTVIHQNIGSECSTDSSSGVISPEVSNGDLTCTVEEKEVTDVSNQKTKIVTSKSAEKIILTKASASSHQTVRSSKSQELQVGAEFSMVNIDIDDNYAYSLDQIPQQGTNDSPDSLNEQIAASKSLDSSPEHSKTERVNDKEFIPGFISFDDSHSRKLKTKEQYENGAYMTNNDVNDIDEKTEFASVEPSSAKTFHTRKPEYYDREIPLPQASPEADTEIVHRSDRDSFDPSVDPNLLDYQPPIKSVDQPSAFRLAKRLYNLEGFKKSDVARHLYKKNDFNSIVAEEYLRFFDFVGDTLDLALRKFLKQFSLLGETQERERVLAYFSSRFLFCNPGSFNSEDACHTLTCAIMLLNTDLHGPTVGRRMTCAEFIENLAELNDGENFPKDVLKCIYQAIKSEPLEWAVDDSEDEQTSTDDRTPQSPPPVPQPMIASHNPFLDVPDPSKTTEYKSGYVMRKCCMEPDNRKTPIGKRGWKMFYATLCDMMLYLYKDQHSMKKGHLAESGQNAIRIHHCLATKASDYKKKQHVFRLQTADWAEYLFQTSDSKELQEWIDTVNYVAATLSAPALPGGVGSQKNFQRPLLPASYTRFTLKEQLQKHEDRSNELHSDLHSHRQHAPEKGSKARIIQNYIEKESFLEYELKRYKTYIYLMQAHLAAHPELEPSLVETVIGEVEEPEGERRAPPTPTRGVQRSLSDRYSYRAAIYQNERMEYDIL</sequence>
<proteinExistence type="predicted"/>
<keyword evidence="4" id="KW-0472">Membrane</keyword>